<proteinExistence type="predicted"/>
<protein>
    <submittedName>
        <fullName evidence="1">Uncharacterized protein</fullName>
    </submittedName>
</protein>
<name>A0A9P0KWK5_ACAOB</name>
<keyword evidence="2" id="KW-1185">Reference proteome</keyword>
<comment type="caution">
    <text evidence="1">The sequence shown here is derived from an EMBL/GenBank/DDBJ whole genome shotgun (WGS) entry which is preliminary data.</text>
</comment>
<dbReference type="AlphaFoldDB" id="A0A9P0KWK5"/>
<dbReference type="Proteomes" id="UP001152888">
    <property type="component" value="Unassembled WGS sequence"/>
</dbReference>
<organism evidence="1 2">
    <name type="scientific">Acanthoscelides obtectus</name>
    <name type="common">Bean weevil</name>
    <name type="synonym">Bruchus obtectus</name>
    <dbReference type="NCBI Taxonomy" id="200917"/>
    <lineage>
        <taxon>Eukaryota</taxon>
        <taxon>Metazoa</taxon>
        <taxon>Ecdysozoa</taxon>
        <taxon>Arthropoda</taxon>
        <taxon>Hexapoda</taxon>
        <taxon>Insecta</taxon>
        <taxon>Pterygota</taxon>
        <taxon>Neoptera</taxon>
        <taxon>Endopterygota</taxon>
        <taxon>Coleoptera</taxon>
        <taxon>Polyphaga</taxon>
        <taxon>Cucujiformia</taxon>
        <taxon>Chrysomeloidea</taxon>
        <taxon>Chrysomelidae</taxon>
        <taxon>Bruchinae</taxon>
        <taxon>Bruchini</taxon>
        <taxon>Acanthoscelides</taxon>
    </lineage>
</organism>
<accession>A0A9P0KWK5</accession>
<gene>
    <name evidence="1" type="ORF">ACAOBT_LOCUS13396</name>
</gene>
<sequence length="105" mass="12236">MESFRDIEDQRTCKHKPKVKMSLYNEKHQSRSQRMVDIAKKNKTENSNINDDVATTTDDNKKIIILKNDVIQKPHCGLVSEQVVNNQEIKIKTNTSLLINNQWNL</sequence>
<dbReference type="EMBL" id="CAKOFQ010006877">
    <property type="protein sequence ID" value="CAH1979360.1"/>
    <property type="molecule type" value="Genomic_DNA"/>
</dbReference>
<evidence type="ECO:0000313" key="2">
    <source>
        <dbReference type="Proteomes" id="UP001152888"/>
    </source>
</evidence>
<evidence type="ECO:0000313" key="1">
    <source>
        <dbReference type="EMBL" id="CAH1979360.1"/>
    </source>
</evidence>
<reference evidence="1" key="1">
    <citation type="submission" date="2022-03" db="EMBL/GenBank/DDBJ databases">
        <authorList>
            <person name="Sayadi A."/>
        </authorList>
    </citation>
    <scope>NUCLEOTIDE SEQUENCE</scope>
</reference>